<evidence type="ECO:0000256" key="5">
    <source>
        <dbReference type="ARBA" id="ARBA00023136"/>
    </source>
</evidence>
<dbReference type="InterPro" id="IPR007248">
    <property type="entry name" value="Mpv17_PMP22"/>
</dbReference>
<evidence type="ECO:0000256" key="1">
    <source>
        <dbReference type="ARBA" id="ARBA00004141"/>
    </source>
</evidence>
<feature type="transmembrane region" description="Helical" evidence="6">
    <location>
        <begin position="20"/>
        <end position="42"/>
    </location>
</feature>
<evidence type="ECO:0000313" key="8">
    <source>
        <dbReference type="EMBL" id="CAK7231504.1"/>
    </source>
</evidence>
<reference evidence="8 9" key="1">
    <citation type="submission" date="2024-01" db="EMBL/GenBank/DDBJ databases">
        <authorList>
            <person name="Allen C."/>
            <person name="Tagirdzhanova G."/>
        </authorList>
    </citation>
    <scope>NUCLEOTIDE SEQUENCE [LARGE SCALE GENOMIC DNA]</scope>
</reference>
<evidence type="ECO:0000256" key="3">
    <source>
        <dbReference type="ARBA" id="ARBA00022692"/>
    </source>
</evidence>
<feature type="transmembrane region" description="Helical" evidence="6">
    <location>
        <begin position="54"/>
        <end position="75"/>
    </location>
</feature>
<dbReference type="PANTHER" id="PTHR11266">
    <property type="entry name" value="PEROXISOMAL MEMBRANE PROTEIN 2, PXMP2 MPV17"/>
    <property type="match status" value="1"/>
</dbReference>
<feature type="compositionally biased region" description="Low complexity" evidence="7">
    <location>
        <begin position="120"/>
        <end position="136"/>
    </location>
</feature>
<dbReference type="PANTHER" id="PTHR11266:SF50">
    <property type="entry name" value="VACUOLAR MEMBRANE PROTEIN YOR292C"/>
    <property type="match status" value="1"/>
</dbReference>
<comment type="caution">
    <text evidence="8">The sequence shown here is derived from an EMBL/GenBank/DDBJ whole genome shotgun (WGS) entry which is preliminary data.</text>
</comment>
<evidence type="ECO:0000256" key="6">
    <source>
        <dbReference type="RuleBase" id="RU363053"/>
    </source>
</evidence>
<name>A0ABP0CHE5_9PEZI</name>
<gene>
    <name evidence="8" type="ORF">SEUCBS140593_007945</name>
</gene>
<keyword evidence="4 6" id="KW-1133">Transmembrane helix</keyword>
<evidence type="ECO:0008006" key="10">
    <source>
        <dbReference type="Google" id="ProtNLM"/>
    </source>
</evidence>
<comment type="subcellular location">
    <subcellularLocation>
        <location evidence="1">Membrane</location>
        <topology evidence="1">Multi-pass membrane protein</topology>
    </subcellularLocation>
</comment>
<keyword evidence="5 6" id="KW-0472">Membrane</keyword>
<evidence type="ECO:0000313" key="9">
    <source>
        <dbReference type="Proteomes" id="UP001642482"/>
    </source>
</evidence>
<dbReference type="EMBL" id="CAWUHD010000102">
    <property type="protein sequence ID" value="CAK7231504.1"/>
    <property type="molecule type" value="Genomic_DNA"/>
</dbReference>
<organism evidence="8 9">
    <name type="scientific">Sporothrix eucalyptigena</name>
    <dbReference type="NCBI Taxonomy" id="1812306"/>
    <lineage>
        <taxon>Eukaryota</taxon>
        <taxon>Fungi</taxon>
        <taxon>Dikarya</taxon>
        <taxon>Ascomycota</taxon>
        <taxon>Pezizomycotina</taxon>
        <taxon>Sordariomycetes</taxon>
        <taxon>Sordariomycetidae</taxon>
        <taxon>Ophiostomatales</taxon>
        <taxon>Ophiostomataceae</taxon>
        <taxon>Sporothrix</taxon>
    </lineage>
</organism>
<feature type="region of interest" description="Disordered" evidence="7">
    <location>
        <begin position="120"/>
        <end position="147"/>
    </location>
</feature>
<dbReference type="Proteomes" id="UP001642482">
    <property type="component" value="Unassembled WGS sequence"/>
</dbReference>
<proteinExistence type="inferred from homology"/>
<accession>A0ABP0CHE5</accession>
<dbReference type="Pfam" id="PF04117">
    <property type="entry name" value="Mpv17_PMP22"/>
    <property type="match status" value="1"/>
</dbReference>
<comment type="similarity">
    <text evidence="2 6">Belongs to the peroxisomal membrane protein PXMP2/4 family.</text>
</comment>
<sequence length="306" mass="34406">MSWDLFQRRFSRAANSKVIYGRIPLLHSIIFFIEMAIVARLTARFNAYYDERPVLTMMVTNAVLGGIADTVAQTITSVRMKQIRKGHAAKDDDDVALQDFRRRSSDSKNDDVAIEIHDLPLPSTNSSASSSRNNSPLHERDPDLLPASKMLPPPFDFERLTRFMAYGFGMAPIQFKWFQFLSRTFPIIPGASAVGPTLKRVAMDQLIFAPLGIAWFFTVMTVTEGGGRRAVQTKLRDMFVPTLKANFTVWPAVQLINFRLMPVPFQLPFVSTVGIAWTAYLSLTNAAEDVHQVKMHVPDAPGIRLE</sequence>
<evidence type="ECO:0000256" key="4">
    <source>
        <dbReference type="ARBA" id="ARBA00022989"/>
    </source>
</evidence>
<evidence type="ECO:0000256" key="7">
    <source>
        <dbReference type="SAM" id="MobiDB-lite"/>
    </source>
</evidence>
<keyword evidence="9" id="KW-1185">Reference proteome</keyword>
<keyword evidence="3 6" id="KW-0812">Transmembrane</keyword>
<protein>
    <recommendedName>
        <fullName evidence="10">Protein Mpv17</fullName>
    </recommendedName>
</protein>
<evidence type="ECO:0000256" key="2">
    <source>
        <dbReference type="ARBA" id="ARBA00006824"/>
    </source>
</evidence>